<gene>
    <name evidence="2" type="ORF">EA797_04435</name>
</gene>
<feature type="domain" description="DUF4145" evidence="1">
    <location>
        <begin position="126"/>
        <end position="218"/>
    </location>
</feature>
<dbReference type="OrthoDB" id="4558460at2"/>
<comment type="caution">
    <text evidence="2">The sequence shown here is derived from an EMBL/GenBank/DDBJ whole genome shotgun (WGS) entry which is preliminary data.</text>
</comment>
<accession>A0A3M2HUM9</accession>
<dbReference type="Pfam" id="PF13643">
    <property type="entry name" value="DUF4145"/>
    <property type="match status" value="1"/>
</dbReference>
<dbReference type="Proteomes" id="UP000269774">
    <property type="component" value="Unassembled WGS sequence"/>
</dbReference>
<proteinExistence type="predicted"/>
<evidence type="ECO:0000313" key="3">
    <source>
        <dbReference type="Proteomes" id="UP000269774"/>
    </source>
</evidence>
<dbReference type="AlphaFoldDB" id="A0A3M2HUM9"/>
<evidence type="ECO:0000313" key="2">
    <source>
        <dbReference type="EMBL" id="RMH91985.1"/>
    </source>
</evidence>
<sequence length="245" mass="27398">MDRSVWTEQVTTSRLPAWKCPGCLKGHVIMEEDSHRYEETAESKAMHGDDGWDPDWISYTFTAWGKCTHTPCSQTFAVAGVGGVDMVYDEDGAELVEVFHPQFCSPMPRIIEIPTKCPHPIKHELNAAFALFFADRGACAGRLRIVLELMMDHLGIAQEKSVNGRTSQLKLHARIEEFSKQNAEIGNQLMALKWLGNTAAHEGIAHRGHLLDAFEILEHVLAEVIDERSARVAALADKMKSRYGK</sequence>
<protein>
    <submittedName>
        <fullName evidence="2">DUF4145 domain-containing protein</fullName>
    </submittedName>
</protein>
<keyword evidence="3" id="KW-1185">Reference proteome</keyword>
<evidence type="ECO:0000259" key="1">
    <source>
        <dbReference type="Pfam" id="PF13643"/>
    </source>
</evidence>
<reference evidence="2 3" key="1">
    <citation type="submission" date="2018-10" db="EMBL/GenBank/DDBJ databases">
        <title>Pseudomonas zhaodongensis NEAU-ST5-21(T) genome.</title>
        <authorList>
            <person name="Peng J."/>
            <person name="Liu Z.-P."/>
        </authorList>
    </citation>
    <scope>NUCLEOTIDE SEQUENCE [LARGE SCALE GENOMIC DNA]</scope>
    <source>
        <strain evidence="2 3">NEAU-ST5-21</strain>
    </source>
</reference>
<name>A0A3M2HUM9_9GAMM</name>
<dbReference type="EMBL" id="RFFM01000001">
    <property type="protein sequence ID" value="RMH91985.1"/>
    <property type="molecule type" value="Genomic_DNA"/>
</dbReference>
<organism evidence="2 3">
    <name type="scientific">Stutzerimonas zhaodongensis</name>
    <dbReference type="NCBI Taxonomy" id="1176257"/>
    <lineage>
        <taxon>Bacteria</taxon>
        <taxon>Pseudomonadati</taxon>
        <taxon>Pseudomonadota</taxon>
        <taxon>Gammaproteobacteria</taxon>
        <taxon>Pseudomonadales</taxon>
        <taxon>Pseudomonadaceae</taxon>
        <taxon>Stutzerimonas</taxon>
    </lineage>
</organism>
<dbReference type="RefSeq" id="WP_122163941.1">
    <property type="nucleotide sequence ID" value="NZ_JAMOIB010000001.1"/>
</dbReference>
<dbReference type="InterPro" id="IPR025285">
    <property type="entry name" value="DUF4145"/>
</dbReference>